<accession>A0A7W8VFY1</accession>
<evidence type="ECO:0000256" key="1">
    <source>
        <dbReference type="SAM" id="MobiDB-lite"/>
    </source>
</evidence>
<keyword evidence="2" id="KW-0472">Membrane</keyword>
<evidence type="ECO:0000313" key="3">
    <source>
        <dbReference type="EMBL" id="MBB5434590.1"/>
    </source>
</evidence>
<evidence type="ECO:0000313" key="4">
    <source>
        <dbReference type="Proteomes" id="UP000572635"/>
    </source>
</evidence>
<feature type="compositionally biased region" description="Basic and acidic residues" evidence="1">
    <location>
        <begin position="1"/>
        <end position="12"/>
    </location>
</feature>
<organism evidence="3 4">
    <name type="scientific">Nocardiopsis composta</name>
    <dbReference type="NCBI Taxonomy" id="157465"/>
    <lineage>
        <taxon>Bacteria</taxon>
        <taxon>Bacillati</taxon>
        <taxon>Actinomycetota</taxon>
        <taxon>Actinomycetes</taxon>
        <taxon>Streptosporangiales</taxon>
        <taxon>Nocardiopsidaceae</taxon>
        <taxon>Nocardiopsis</taxon>
    </lineage>
</organism>
<feature type="region of interest" description="Disordered" evidence="1">
    <location>
        <begin position="1"/>
        <end position="117"/>
    </location>
</feature>
<dbReference type="EMBL" id="JACHDB010000001">
    <property type="protein sequence ID" value="MBB5434590.1"/>
    <property type="molecule type" value="Genomic_DNA"/>
</dbReference>
<protein>
    <submittedName>
        <fullName evidence="3">Uncharacterized protein</fullName>
    </submittedName>
</protein>
<name>A0A7W8VFY1_9ACTN</name>
<gene>
    <name evidence="3" type="ORF">HDA36_004674</name>
</gene>
<feature type="compositionally biased region" description="Pro residues" evidence="1">
    <location>
        <begin position="31"/>
        <end position="41"/>
    </location>
</feature>
<evidence type="ECO:0000256" key="2">
    <source>
        <dbReference type="SAM" id="Phobius"/>
    </source>
</evidence>
<sequence length="166" mass="18604">MSHDRPALDPRVRRVLTSPPGARFSRSRPYTDPPPAAPPDAPRTLSPHARAGRPRDDGDLPPWLRQTAAHLSPAARDAAPTSGDVRELVSARRHRLHRPGGSSRPRARRPRGAWHPSSRAYRRLKRRTLRNTGGLTFYYFAAYEMLPYSCSILAVLLLARLLDLLP</sequence>
<keyword evidence="2" id="KW-1133">Transmembrane helix</keyword>
<keyword evidence="2" id="KW-0812">Transmembrane</keyword>
<reference evidence="3 4" key="1">
    <citation type="submission" date="2020-08" db="EMBL/GenBank/DDBJ databases">
        <title>Sequencing the genomes of 1000 actinobacteria strains.</title>
        <authorList>
            <person name="Klenk H.-P."/>
        </authorList>
    </citation>
    <scope>NUCLEOTIDE SEQUENCE [LARGE SCALE GENOMIC DNA]</scope>
    <source>
        <strain evidence="3 4">DSM 44551</strain>
    </source>
</reference>
<comment type="caution">
    <text evidence="3">The sequence shown here is derived from an EMBL/GenBank/DDBJ whole genome shotgun (WGS) entry which is preliminary data.</text>
</comment>
<proteinExistence type="predicted"/>
<dbReference type="Proteomes" id="UP000572635">
    <property type="component" value="Unassembled WGS sequence"/>
</dbReference>
<feature type="transmembrane region" description="Helical" evidence="2">
    <location>
        <begin position="135"/>
        <end position="159"/>
    </location>
</feature>
<dbReference type="AlphaFoldDB" id="A0A7W8VFY1"/>
<dbReference type="RefSeq" id="WP_184395320.1">
    <property type="nucleotide sequence ID" value="NZ_BAAAJD010000060.1"/>
</dbReference>
<keyword evidence="4" id="KW-1185">Reference proteome</keyword>